<dbReference type="InterPro" id="IPR009057">
    <property type="entry name" value="Homeodomain-like_sf"/>
</dbReference>
<dbReference type="Proteomes" id="UP000050872">
    <property type="component" value="Unassembled WGS sequence"/>
</dbReference>
<comment type="caution">
    <text evidence="4">The sequence shown here is derived from an EMBL/GenBank/DDBJ whole genome shotgun (WGS) entry which is preliminary data.</text>
</comment>
<dbReference type="GO" id="GO:0003677">
    <property type="term" value="F:DNA binding"/>
    <property type="evidence" value="ECO:0007669"/>
    <property type="project" value="UniProtKB-UniRule"/>
</dbReference>
<dbReference type="Pfam" id="PF14278">
    <property type="entry name" value="TetR_C_8"/>
    <property type="match status" value="1"/>
</dbReference>
<dbReference type="InterPro" id="IPR001647">
    <property type="entry name" value="HTH_TetR"/>
</dbReference>
<dbReference type="InterPro" id="IPR050624">
    <property type="entry name" value="HTH-type_Tx_Regulator"/>
</dbReference>
<evidence type="ECO:0000313" key="4">
    <source>
        <dbReference type="EMBL" id="KRL45995.1"/>
    </source>
</evidence>
<dbReference type="AlphaFoldDB" id="A0A0R1QXD3"/>
<feature type="domain" description="HTH tetR-type" evidence="3">
    <location>
        <begin position="2"/>
        <end position="62"/>
    </location>
</feature>
<keyword evidence="1 2" id="KW-0238">DNA-binding</keyword>
<feature type="DNA-binding region" description="H-T-H motif" evidence="2">
    <location>
        <begin position="25"/>
        <end position="44"/>
    </location>
</feature>
<dbReference type="InterPro" id="IPR039532">
    <property type="entry name" value="TetR_C_Firmicutes"/>
</dbReference>
<evidence type="ECO:0000313" key="5">
    <source>
        <dbReference type="Proteomes" id="UP000050872"/>
    </source>
</evidence>
<dbReference type="Gene3D" id="1.10.357.10">
    <property type="entry name" value="Tetracycline Repressor, domain 2"/>
    <property type="match status" value="1"/>
</dbReference>
<proteinExistence type="predicted"/>
<dbReference type="PROSITE" id="PS50977">
    <property type="entry name" value="HTH_TETR_2"/>
    <property type="match status" value="1"/>
</dbReference>
<dbReference type="PANTHER" id="PTHR43479:SF11">
    <property type="entry name" value="ACREF_ENVCD OPERON REPRESSOR-RELATED"/>
    <property type="match status" value="1"/>
</dbReference>
<dbReference type="PATRIC" id="fig|1423770.3.peg.1801"/>
<dbReference type="PANTHER" id="PTHR43479">
    <property type="entry name" value="ACREF/ENVCD OPERON REPRESSOR-RELATED"/>
    <property type="match status" value="1"/>
</dbReference>
<keyword evidence="5" id="KW-1185">Reference proteome</keyword>
<evidence type="ECO:0000259" key="3">
    <source>
        <dbReference type="PROSITE" id="PS50977"/>
    </source>
</evidence>
<gene>
    <name evidence="4" type="ORF">FD29_GL001754</name>
</gene>
<evidence type="ECO:0000256" key="2">
    <source>
        <dbReference type="PROSITE-ProRule" id="PRU00335"/>
    </source>
</evidence>
<dbReference type="Pfam" id="PF00440">
    <property type="entry name" value="TetR_N"/>
    <property type="match status" value="1"/>
</dbReference>
<dbReference type="RefSeq" id="WP_057887016.1">
    <property type="nucleotide sequence ID" value="NZ_AZEZ01000003.1"/>
</dbReference>
<accession>A0A0R1QXD3</accession>
<dbReference type="SUPFAM" id="SSF46689">
    <property type="entry name" value="Homeodomain-like"/>
    <property type="match status" value="1"/>
</dbReference>
<evidence type="ECO:0000256" key="1">
    <source>
        <dbReference type="ARBA" id="ARBA00023125"/>
    </source>
</evidence>
<dbReference type="STRING" id="1423770.FD29_GL001754"/>
<reference evidence="4 5" key="1">
    <citation type="journal article" date="2015" name="Genome Announc.">
        <title>Expanding the biotechnology potential of lactobacilli through comparative genomics of 213 strains and associated genera.</title>
        <authorList>
            <person name="Sun Z."/>
            <person name="Harris H.M."/>
            <person name="McCann A."/>
            <person name="Guo C."/>
            <person name="Argimon S."/>
            <person name="Zhang W."/>
            <person name="Yang X."/>
            <person name="Jeffery I.B."/>
            <person name="Cooney J.C."/>
            <person name="Kagawa T.F."/>
            <person name="Liu W."/>
            <person name="Song Y."/>
            <person name="Salvetti E."/>
            <person name="Wrobel A."/>
            <person name="Rasinkangas P."/>
            <person name="Parkhill J."/>
            <person name="Rea M.C."/>
            <person name="O'Sullivan O."/>
            <person name="Ritari J."/>
            <person name="Douillard F.P."/>
            <person name="Paul Ross R."/>
            <person name="Yang R."/>
            <person name="Briner A.E."/>
            <person name="Felis G.E."/>
            <person name="de Vos W.M."/>
            <person name="Barrangou R."/>
            <person name="Klaenhammer T.R."/>
            <person name="Caufield P.W."/>
            <person name="Cui Y."/>
            <person name="Zhang H."/>
            <person name="O'Toole P.W."/>
        </authorList>
    </citation>
    <scope>NUCLEOTIDE SEQUENCE [LARGE SCALE GENOMIC DNA]</scope>
    <source>
        <strain evidence="4 5">DSM 14500</strain>
    </source>
</reference>
<name>A0A0R1QXD3_9LACO</name>
<sequence length="193" mass="22389">MKTTDERIQAALLGLLKEKRLDEITTVAIADRSQLNRTTVYRHYVNKSAILKAIEDNVLEKIFAADEKVHQGNVLVLLKAIDERRDIIGILLSDHADSRFNDRFIAFLVERGLNTINSSPRFNWLDDRQKELLMQYLSSSLMGLVKYWLEHPEMPVEELDDFFENLFQKGVDSFTGHRWKKGVEQQKTPVAKD</sequence>
<dbReference type="EMBL" id="AZEZ01000003">
    <property type="protein sequence ID" value="KRL45995.1"/>
    <property type="molecule type" value="Genomic_DNA"/>
</dbReference>
<organism evidence="4 5">
    <name type="scientific">Companilactobacillus mindensis DSM 14500</name>
    <dbReference type="NCBI Taxonomy" id="1423770"/>
    <lineage>
        <taxon>Bacteria</taxon>
        <taxon>Bacillati</taxon>
        <taxon>Bacillota</taxon>
        <taxon>Bacilli</taxon>
        <taxon>Lactobacillales</taxon>
        <taxon>Lactobacillaceae</taxon>
        <taxon>Companilactobacillus</taxon>
    </lineage>
</organism>
<protein>
    <submittedName>
        <fullName evidence="4">Transcriptional regulator</fullName>
    </submittedName>
</protein>